<protein>
    <submittedName>
        <fullName evidence="1">Uncharacterized protein</fullName>
    </submittedName>
</protein>
<evidence type="ECO:0000313" key="2">
    <source>
        <dbReference type="Proteomes" id="UP001500902"/>
    </source>
</evidence>
<proteinExistence type="predicted"/>
<sequence length="160" mass="16629">MSDKLGRRPGAGRRVALAAAAGALTLTTVTGLAGSASGDTYGPSPVGTWAAVVTLPSTGQSERVLFAFRADGSLTVNDGRRTGLGSWRPTATGFKYHFRHYTVNAQGALEWELRNVTEGQVTSADVFTATGTGTAVDPNGNVLGSFPNNVEAKRYSLQAP</sequence>
<dbReference type="Proteomes" id="UP001500902">
    <property type="component" value="Unassembled WGS sequence"/>
</dbReference>
<dbReference type="EMBL" id="BAAAZP010000085">
    <property type="protein sequence ID" value="GAA3675210.1"/>
    <property type="molecule type" value="Genomic_DNA"/>
</dbReference>
<name>A0ABP7C3I6_9ACTN</name>
<comment type="caution">
    <text evidence="1">The sequence shown here is derived from an EMBL/GenBank/DDBJ whole genome shotgun (WGS) entry which is preliminary data.</text>
</comment>
<accession>A0ABP7C3I6</accession>
<gene>
    <name evidence="1" type="ORF">GCM10022224_044330</name>
</gene>
<reference evidence="2" key="1">
    <citation type="journal article" date="2019" name="Int. J. Syst. Evol. Microbiol.">
        <title>The Global Catalogue of Microorganisms (GCM) 10K type strain sequencing project: providing services to taxonomists for standard genome sequencing and annotation.</title>
        <authorList>
            <consortium name="The Broad Institute Genomics Platform"/>
            <consortium name="The Broad Institute Genome Sequencing Center for Infectious Disease"/>
            <person name="Wu L."/>
            <person name="Ma J."/>
        </authorList>
    </citation>
    <scope>NUCLEOTIDE SEQUENCE [LARGE SCALE GENOMIC DNA]</scope>
    <source>
        <strain evidence="2">JCM 16904</strain>
    </source>
</reference>
<dbReference type="RefSeq" id="WP_344881040.1">
    <property type="nucleotide sequence ID" value="NZ_BAAAZP010000085.1"/>
</dbReference>
<keyword evidence="2" id="KW-1185">Reference proteome</keyword>
<organism evidence="1 2">
    <name type="scientific">Nonomuraea antimicrobica</name>
    <dbReference type="NCBI Taxonomy" id="561173"/>
    <lineage>
        <taxon>Bacteria</taxon>
        <taxon>Bacillati</taxon>
        <taxon>Actinomycetota</taxon>
        <taxon>Actinomycetes</taxon>
        <taxon>Streptosporangiales</taxon>
        <taxon>Streptosporangiaceae</taxon>
        <taxon>Nonomuraea</taxon>
    </lineage>
</organism>
<evidence type="ECO:0000313" key="1">
    <source>
        <dbReference type="EMBL" id="GAA3675210.1"/>
    </source>
</evidence>